<accession>A0AAQ3X118</accession>
<sequence>ERIVRVANDRILRVEGRAVVLIQWCIKLKPLGQIRPPIGDKVCVALGHHLVAFLPIVSTSSDEHTIERLPEGQEPMWDLPTAIHDGHSWLHHVAVEEPLVSIELPNHVVGERSRIRVHAVHPDTHTVCTNLPDHGVDHLHSEAAPVLKASTILIITVVSAILHELLQEVPIRTVDLHTIESSLNGVARRAPEVVDDPWDLVHPQPPWLRVHHAGLRVGNVYVLIISIWDMARTVGGDPADMPHLAEEKGTLAVDGVDDGLPRLDLLLRPDAGRLRVPLRGGRHPRGLRDEQAAPGGALGVVDGGVRLRHVAVGSAARQRREHHPVGELQLPHLEGRQQRHHLLLLLMHHLVSTLASLDLIGAAGKIDATETGNRFLPS</sequence>
<dbReference type="AntiFam" id="ANF00205">
    <property type="entry name" value="Shadow ORF (opposite nemA)"/>
</dbReference>
<dbReference type="Proteomes" id="UP001341281">
    <property type="component" value="Chromosome 06"/>
</dbReference>
<gene>
    <name evidence="1" type="ORF">U9M48_029306</name>
</gene>
<evidence type="ECO:0000313" key="1">
    <source>
        <dbReference type="EMBL" id="WVZ81988.1"/>
    </source>
</evidence>
<evidence type="ECO:0000313" key="2">
    <source>
        <dbReference type="Proteomes" id="UP001341281"/>
    </source>
</evidence>
<feature type="non-terminal residue" evidence="1">
    <location>
        <position position="378"/>
    </location>
</feature>
<dbReference type="EMBL" id="CP144750">
    <property type="protein sequence ID" value="WVZ81988.1"/>
    <property type="molecule type" value="Genomic_DNA"/>
</dbReference>
<proteinExistence type="predicted"/>
<keyword evidence="2" id="KW-1185">Reference proteome</keyword>
<dbReference type="AlphaFoldDB" id="A0AAQ3X118"/>
<organism evidence="1 2">
    <name type="scientific">Paspalum notatum var. saurae</name>
    <dbReference type="NCBI Taxonomy" id="547442"/>
    <lineage>
        <taxon>Eukaryota</taxon>
        <taxon>Viridiplantae</taxon>
        <taxon>Streptophyta</taxon>
        <taxon>Embryophyta</taxon>
        <taxon>Tracheophyta</taxon>
        <taxon>Spermatophyta</taxon>
        <taxon>Magnoliopsida</taxon>
        <taxon>Liliopsida</taxon>
        <taxon>Poales</taxon>
        <taxon>Poaceae</taxon>
        <taxon>PACMAD clade</taxon>
        <taxon>Panicoideae</taxon>
        <taxon>Andropogonodae</taxon>
        <taxon>Paspaleae</taxon>
        <taxon>Paspalinae</taxon>
        <taxon>Paspalum</taxon>
    </lineage>
</organism>
<name>A0AAQ3X118_PASNO</name>
<reference evidence="1 2" key="1">
    <citation type="submission" date="2024-02" db="EMBL/GenBank/DDBJ databases">
        <title>High-quality chromosome-scale genome assembly of Pensacola bahiagrass (Paspalum notatum Flugge var. saurae).</title>
        <authorList>
            <person name="Vega J.M."/>
            <person name="Podio M."/>
            <person name="Orjuela J."/>
            <person name="Siena L.A."/>
            <person name="Pessino S.C."/>
            <person name="Combes M.C."/>
            <person name="Mariac C."/>
            <person name="Albertini E."/>
            <person name="Pupilli F."/>
            <person name="Ortiz J.P.A."/>
            <person name="Leblanc O."/>
        </authorList>
    </citation>
    <scope>NUCLEOTIDE SEQUENCE [LARGE SCALE GENOMIC DNA]</scope>
    <source>
        <strain evidence="1">R1</strain>
        <tissue evidence="1">Leaf</tissue>
    </source>
</reference>
<protein>
    <submittedName>
        <fullName evidence="1">Uncharacterized protein</fullName>
    </submittedName>
</protein>